<evidence type="ECO:0000256" key="2">
    <source>
        <dbReference type="SAM" id="Phobius"/>
    </source>
</evidence>
<evidence type="ECO:0000259" key="3">
    <source>
        <dbReference type="Pfam" id="PF14257"/>
    </source>
</evidence>
<dbReference type="Pfam" id="PF14257">
    <property type="entry name" value="DUF4349"/>
    <property type="match status" value="1"/>
</dbReference>
<protein>
    <submittedName>
        <fullName evidence="4">DUF4349 domain-containing protein</fullName>
    </submittedName>
</protein>
<keyword evidence="2" id="KW-1133">Transmembrane helix</keyword>
<gene>
    <name evidence="4" type="ORF">KDM89_06345</name>
</gene>
<reference evidence="4" key="1">
    <citation type="submission" date="2021-04" db="EMBL/GenBank/DDBJ databases">
        <title>novel species isolated from subtropical streams in China.</title>
        <authorList>
            <person name="Lu H."/>
        </authorList>
    </citation>
    <scope>NUCLEOTIDE SEQUENCE</scope>
    <source>
        <strain evidence="4">LFS511W</strain>
    </source>
</reference>
<evidence type="ECO:0000313" key="4">
    <source>
        <dbReference type="EMBL" id="MBR7781752.1"/>
    </source>
</evidence>
<keyword evidence="2" id="KW-0812">Transmembrane</keyword>
<keyword evidence="5" id="KW-1185">Reference proteome</keyword>
<dbReference type="RefSeq" id="WP_212687094.1">
    <property type="nucleotide sequence ID" value="NZ_JAGSPN010000003.1"/>
</dbReference>
<keyword evidence="2" id="KW-0472">Membrane</keyword>
<organism evidence="4 5">
    <name type="scientific">Undibacterium luofuense</name>
    <dbReference type="NCBI Taxonomy" id="2828733"/>
    <lineage>
        <taxon>Bacteria</taxon>
        <taxon>Pseudomonadati</taxon>
        <taxon>Pseudomonadota</taxon>
        <taxon>Betaproteobacteria</taxon>
        <taxon>Burkholderiales</taxon>
        <taxon>Oxalobacteraceae</taxon>
        <taxon>Undibacterium</taxon>
    </lineage>
</organism>
<dbReference type="InterPro" id="IPR025645">
    <property type="entry name" value="DUF4349"/>
</dbReference>
<keyword evidence="1" id="KW-0175">Coiled coil</keyword>
<dbReference type="Proteomes" id="UP000680067">
    <property type="component" value="Unassembled WGS sequence"/>
</dbReference>
<accession>A0A941I4J4</accession>
<name>A0A941I4J4_9BURK</name>
<comment type="caution">
    <text evidence="4">The sequence shown here is derived from an EMBL/GenBank/DDBJ whole genome shotgun (WGS) entry which is preliminary data.</text>
</comment>
<feature type="coiled-coil region" evidence="1">
    <location>
        <begin position="142"/>
        <end position="190"/>
    </location>
</feature>
<dbReference type="PROSITE" id="PS51257">
    <property type="entry name" value="PROKAR_LIPOPROTEIN"/>
    <property type="match status" value="1"/>
</dbReference>
<evidence type="ECO:0000256" key="1">
    <source>
        <dbReference type="SAM" id="Coils"/>
    </source>
</evidence>
<feature type="transmembrane region" description="Helical" evidence="2">
    <location>
        <begin position="233"/>
        <end position="258"/>
    </location>
</feature>
<proteinExistence type="predicted"/>
<sequence length="275" mass="30009">MMKFRKLTSALVLATVVLSACGKKEEAADLNAASVAAAEISLSKPASANKTLAYEHELNLNVSEEALPKVFNSVKAVCLAEPDNGCTELGSSIRTGDFPSATVKLRAKPESVQKIVKGLSQQAVIVSQNSHAEDLSRPLADNAKKIQMLRDYRNQLEELRKQTGKDVETLMKVSKELAEVQNDIETLEGSQSGMVQRVQTELLTISMSVEGAGHQQSSVKQALHAFGSNFSSALAATITAIAYMLPWVGLLAVVWLMISQWRQRRKRQQNKDQNS</sequence>
<evidence type="ECO:0000313" key="5">
    <source>
        <dbReference type="Proteomes" id="UP000680067"/>
    </source>
</evidence>
<feature type="domain" description="DUF4349" evidence="3">
    <location>
        <begin position="52"/>
        <end position="257"/>
    </location>
</feature>
<dbReference type="EMBL" id="JAGSPN010000003">
    <property type="protein sequence ID" value="MBR7781752.1"/>
    <property type="molecule type" value="Genomic_DNA"/>
</dbReference>
<dbReference type="AlphaFoldDB" id="A0A941I4J4"/>